<dbReference type="PANTHER" id="PTHR22576:SF37">
    <property type="entry name" value="MUCOSA-ASSOCIATED LYMPHOID TISSUE LYMPHOMA TRANSLOCATION PROTEIN 1"/>
    <property type="match status" value="1"/>
</dbReference>
<dbReference type="AlphaFoldDB" id="A0A073CLW7"/>
<dbReference type="GO" id="GO:0006508">
    <property type="term" value="P:proteolysis"/>
    <property type="evidence" value="ECO:0007669"/>
    <property type="project" value="InterPro"/>
</dbReference>
<reference evidence="2 3" key="1">
    <citation type="journal article" date="2014" name="Appl. Environ. Microbiol.">
        <title>Elucidation of insertion elements encoded on plasmids and in vitro construction of shuttle vectors from the toxic cyanobacterium Planktothrix.</title>
        <authorList>
            <person name="Christiansen G."/>
            <person name="Goesmann A."/>
            <person name="Kurmayer R."/>
        </authorList>
    </citation>
    <scope>NUCLEOTIDE SEQUENCE [LARGE SCALE GENOMIC DNA]</scope>
    <source>
        <strain evidence="2 3">NIVA-CYA 126/8</strain>
    </source>
</reference>
<evidence type="ECO:0000313" key="3">
    <source>
        <dbReference type="Proteomes" id="UP000027395"/>
    </source>
</evidence>
<dbReference type="SUPFAM" id="SSF52129">
    <property type="entry name" value="Caspase-like"/>
    <property type="match status" value="1"/>
</dbReference>
<dbReference type="GO" id="GO:0004197">
    <property type="term" value="F:cysteine-type endopeptidase activity"/>
    <property type="evidence" value="ECO:0007669"/>
    <property type="project" value="InterPro"/>
</dbReference>
<dbReference type="InterPro" id="IPR035897">
    <property type="entry name" value="Toll_tir_struct_dom_sf"/>
</dbReference>
<name>A0A073CLW7_PLAA1</name>
<dbReference type="InterPro" id="IPR052039">
    <property type="entry name" value="Caspase-related_regulators"/>
</dbReference>
<dbReference type="Gene3D" id="3.40.50.1460">
    <property type="match status" value="1"/>
</dbReference>
<protein>
    <recommendedName>
        <fullName evidence="1">TIR domain-containing protein</fullName>
    </recommendedName>
</protein>
<evidence type="ECO:0000259" key="1">
    <source>
        <dbReference type="PROSITE" id="PS50104"/>
    </source>
</evidence>
<keyword evidence="3" id="KW-1185">Reference proteome</keyword>
<dbReference type="PANTHER" id="PTHR22576">
    <property type="entry name" value="MUCOSA ASSOCIATED LYMPHOID TISSUE LYMPHOMA TRANSLOCATION PROTEIN 1/PARACASPASE"/>
    <property type="match status" value="1"/>
</dbReference>
<organism evidence="2 3">
    <name type="scientific">Planktothrix agardhii (strain NIVA-CYA 126/8)</name>
    <dbReference type="NCBI Taxonomy" id="388467"/>
    <lineage>
        <taxon>Bacteria</taxon>
        <taxon>Bacillati</taxon>
        <taxon>Cyanobacteriota</taxon>
        <taxon>Cyanophyceae</taxon>
        <taxon>Oscillatoriophycideae</taxon>
        <taxon>Oscillatoriales</taxon>
        <taxon>Microcoleaceae</taxon>
        <taxon>Planktothrix</taxon>
    </lineage>
</organism>
<dbReference type="GO" id="GO:0007165">
    <property type="term" value="P:signal transduction"/>
    <property type="evidence" value="ECO:0007669"/>
    <property type="project" value="InterPro"/>
</dbReference>
<dbReference type="Gene3D" id="3.40.50.10140">
    <property type="entry name" value="Toll/interleukin-1 receptor homology (TIR) domain"/>
    <property type="match status" value="1"/>
</dbReference>
<sequence length="424" mass="46727">MTTLNNCYALIAGIANYQKIKPLPSTVLNDAKDIYSLLTEPSFCGYLIENVELLLDEKATKSALTQALTDLSTKTNADSTVLIYYSGHGGRIEFGPTAGEYLLPVDTVYTSGASLVETAISGSQFTEVLRAIPARKLVVIFDCCHAGGIGQPKDPTIPEIKGGLPDNYYDQLVQGKGRVIFASSRNTEQSYVTSGSTNSVFTKHLIAGLKGGITSNDGLIRIFDIFEYLQPKVTADQPNQHPIFKSDIEENFPLTLYLGGQKGVSPISPSVQEEFRYDVYISYVDEDPDSTWVWDVLVPKLEAENLKVAVSGDVDLLGVARVINIERGVKFSKRTLVILSNLYLDNNMAEFENTLAQNLGIEEGKARIVCVEKEAVDAIKLPERLKLGSMAKLNHPRRAEREFQKLIEQLKQPLPHRSASGLYE</sequence>
<gene>
    <name evidence="2" type="ORF">A19Y_4191</name>
</gene>
<dbReference type="GeneID" id="77290238"/>
<dbReference type="Pfam" id="PF00656">
    <property type="entry name" value="Peptidase_C14"/>
    <property type="match status" value="1"/>
</dbReference>
<dbReference type="RefSeq" id="WP_042156413.1">
    <property type="nucleotide sequence ID" value="NZ_CM002803.1"/>
</dbReference>
<dbReference type="PROSITE" id="PS50104">
    <property type="entry name" value="TIR"/>
    <property type="match status" value="1"/>
</dbReference>
<evidence type="ECO:0000313" key="2">
    <source>
        <dbReference type="EMBL" id="KEI68882.1"/>
    </source>
</evidence>
<dbReference type="InterPro" id="IPR000157">
    <property type="entry name" value="TIR_dom"/>
</dbReference>
<proteinExistence type="predicted"/>
<dbReference type="SUPFAM" id="SSF52200">
    <property type="entry name" value="Toll/Interleukin receptor TIR domain"/>
    <property type="match status" value="1"/>
</dbReference>
<dbReference type="STRING" id="388467.A19Y_4191"/>
<dbReference type="PATRIC" id="fig|388467.6.peg.4129"/>
<dbReference type="eggNOG" id="COG4249">
    <property type="taxonomic scope" value="Bacteria"/>
</dbReference>
<dbReference type="InterPro" id="IPR011600">
    <property type="entry name" value="Pept_C14_caspase"/>
</dbReference>
<feature type="domain" description="TIR" evidence="1">
    <location>
        <begin position="275"/>
        <end position="410"/>
    </location>
</feature>
<dbReference type="Proteomes" id="UP000027395">
    <property type="component" value="Chromosome"/>
</dbReference>
<dbReference type="HOGENOM" id="CLU_655369_0_0_3"/>
<dbReference type="Pfam" id="PF13676">
    <property type="entry name" value="TIR_2"/>
    <property type="match status" value="1"/>
</dbReference>
<dbReference type="EMBL" id="CM002803">
    <property type="protein sequence ID" value="KEI68882.1"/>
    <property type="molecule type" value="Genomic_DNA"/>
</dbReference>
<dbReference type="SMART" id="SM00255">
    <property type="entry name" value="TIR"/>
    <property type="match status" value="1"/>
</dbReference>
<dbReference type="InterPro" id="IPR029030">
    <property type="entry name" value="Caspase-like_dom_sf"/>
</dbReference>
<accession>A0A073CLW7</accession>